<gene>
    <name evidence="2" type="ORF">IPN02_18795</name>
</gene>
<protein>
    <submittedName>
        <fullName evidence="2">Uncharacterized protein</fullName>
    </submittedName>
</protein>
<comment type="caution">
    <text evidence="2">The sequence shown here is derived from an EMBL/GenBank/DDBJ whole genome shotgun (WGS) entry which is preliminary data.</text>
</comment>
<evidence type="ECO:0000256" key="1">
    <source>
        <dbReference type="SAM" id="MobiDB-lite"/>
    </source>
</evidence>
<evidence type="ECO:0000313" key="2">
    <source>
        <dbReference type="EMBL" id="MBK9298834.1"/>
    </source>
</evidence>
<feature type="compositionally biased region" description="Pro residues" evidence="1">
    <location>
        <begin position="66"/>
        <end position="75"/>
    </location>
</feature>
<reference evidence="2 3" key="1">
    <citation type="submission" date="2020-10" db="EMBL/GenBank/DDBJ databases">
        <title>Connecting structure to function with the recovery of over 1000 high-quality activated sludge metagenome-assembled genomes encoding full-length rRNA genes using long-read sequencing.</title>
        <authorList>
            <person name="Singleton C.M."/>
            <person name="Petriglieri F."/>
            <person name="Kristensen J.M."/>
            <person name="Kirkegaard R.H."/>
            <person name="Michaelsen T.Y."/>
            <person name="Andersen M.H."/>
            <person name="Karst S.M."/>
            <person name="Dueholm M.S."/>
            <person name="Nielsen P.H."/>
            <person name="Albertsen M."/>
        </authorList>
    </citation>
    <scope>NUCLEOTIDE SEQUENCE [LARGE SCALE GENOMIC DNA]</scope>
    <source>
        <strain evidence="2">Lyne_18-Q3-R50-59_MAXAC.006</strain>
    </source>
</reference>
<sequence>MHWFDQARAHLDAQLGRPSSEQEAEIYWYRCVAHNVEQLPEPDEPDIVPPGQVLDCPNSPHHMTTSPPPSSVRPA</sequence>
<name>A0A936NH20_9ACTN</name>
<dbReference type="Proteomes" id="UP000727993">
    <property type="component" value="Unassembled WGS sequence"/>
</dbReference>
<evidence type="ECO:0000313" key="3">
    <source>
        <dbReference type="Proteomes" id="UP000727993"/>
    </source>
</evidence>
<accession>A0A936NH20</accession>
<dbReference type="EMBL" id="JADJZA010000010">
    <property type="protein sequence ID" value="MBK9298834.1"/>
    <property type="molecule type" value="Genomic_DNA"/>
</dbReference>
<organism evidence="2 3">
    <name type="scientific">Candidatus Neomicrothrix subdominans</name>
    <dbReference type="NCBI Taxonomy" id="2954438"/>
    <lineage>
        <taxon>Bacteria</taxon>
        <taxon>Bacillati</taxon>
        <taxon>Actinomycetota</taxon>
        <taxon>Acidimicrobiia</taxon>
        <taxon>Acidimicrobiales</taxon>
        <taxon>Microthrixaceae</taxon>
        <taxon>Candidatus Neomicrothrix</taxon>
    </lineage>
</organism>
<dbReference type="AlphaFoldDB" id="A0A936NH20"/>
<feature type="region of interest" description="Disordered" evidence="1">
    <location>
        <begin position="54"/>
        <end position="75"/>
    </location>
</feature>
<proteinExistence type="predicted"/>